<dbReference type="InterPro" id="IPR011990">
    <property type="entry name" value="TPR-like_helical_dom_sf"/>
</dbReference>
<comment type="caution">
    <text evidence="2">The sequence shown here is derived from an EMBL/GenBank/DDBJ whole genome shotgun (WGS) entry which is preliminary data.</text>
</comment>
<dbReference type="PANTHER" id="PTHR19959">
    <property type="entry name" value="KINESIN LIGHT CHAIN"/>
    <property type="match status" value="1"/>
</dbReference>
<dbReference type="AlphaFoldDB" id="A0A0F9EF53"/>
<dbReference type="SMART" id="SM00028">
    <property type="entry name" value="TPR"/>
    <property type="match status" value="3"/>
</dbReference>
<dbReference type="SUPFAM" id="SSF48452">
    <property type="entry name" value="TPR-like"/>
    <property type="match status" value="1"/>
</dbReference>
<accession>A0A0F9EF53</accession>
<sequence length="644" mass="74848">AEQLIDEDKLDEALTLLNNYEQKEGLTNHDRASCHLLQCQILFWQGKLKELTKLAEQLRHDNAGLEDNYFEVDSVLLVAHALVGFGKFDEASNLIRRGEELINTIPQELTRAYKQREAYLSYIKGFFYTKRGNQKDADLALKHLEHSLALREELGIKHEIAESLGQMAFYLYIFKGELNRALKYAERGLILAKESSKKYYIASSLTIIAMVKGYQGEIDRSIRFYEQSLELFKELKSKDKLAALLNNLSYSYKRRGELDRALECIEQAMALNRELGRVRILAHNYDYLIQILIDKGDLVRAQQSINDLEQINHQMKNKRINLVYLLNKALVLKTSPRAIKRGRAEYILKQVLEKEELIYEDRLIVLLTLCELLLTELRMTNDLEVLDELKQFIGQLLEIAEKSHSYWILCETLLIQAKLALISLNLEKAQRLLTQGQKIAEKYGLSLLARKISNEHDKLLKQLSMWENLKESKASLNERMELARLNEQMENMIRKRAIEVPELSDEEPVFFLIVSEGGRPIFSQSFIEDQKFEDHLLGGFLSAINSFIGEMFSEGLDRVSFGDHTLLMNPVPPFFMCYVFKGQSYSAQHRIRYFIDKIQNDEPVWQTFNKFNQVNREIQLKDIPSLEPLINEIFIRKTIHLNGL</sequence>
<evidence type="ECO:0000256" key="1">
    <source>
        <dbReference type="SAM" id="Coils"/>
    </source>
</evidence>
<gene>
    <name evidence="2" type="ORF">LCGC14_2160800</name>
</gene>
<dbReference type="PROSITE" id="PS50005">
    <property type="entry name" value="TPR"/>
    <property type="match status" value="1"/>
</dbReference>
<feature type="non-terminal residue" evidence="2">
    <location>
        <position position="644"/>
    </location>
</feature>
<dbReference type="PANTHER" id="PTHR19959:SF119">
    <property type="entry name" value="FUNGAL LIPASE-LIKE DOMAIN-CONTAINING PROTEIN"/>
    <property type="match status" value="1"/>
</dbReference>
<reference evidence="2" key="1">
    <citation type="journal article" date="2015" name="Nature">
        <title>Complex archaea that bridge the gap between prokaryotes and eukaryotes.</title>
        <authorList>
            <person name="Spang A."/>
            <person name="Saw J.H."/>
            <person name="Jorgensen S.L."/>
            <person name="Zaremba-Niedzwiedzka K."/>
            <person name="Martijn J."/>
            <person name="Lind A.E."/>
            <person name="van Eijk R."/>
            <person name="Schleper C."/>
            <person name="Guy L."/>
            <person name="Ettema T.J."/>
        </authorList>
    </citation>
    <scope>NUCLEOTIDE SEQUENCE</scope>
</reference>
<dbReference type="EMBL" id="LAZR01027718">
    <property type="protein sequence ID" value="KKL64856.1"/>
    <property type="molecule type" value="Genomic_DNA"/>
</dbReference>
<dbReference type="Pfam" id="PF13424">
    <property type="entry name" value="TPR_12"/>
    <property type="match status" value="1"/>
</dbReference>
<organism evidence="2">
    <name type="scientific">marine sediment metagenome</name>
    <dbReference type="NCBI Taxonomy" id="412755"/>
    <lineage>
        <taxon>unclassified sequences</taxon>
        <taxon>metagenomes</taxon>
        <taxon>ecological metagenomes</taxon>
    </lineage>
</organism>
<dbReference type="InterPro" id="IPR019734">
    <property type="entry name" value="TPR_rpt"/>
</dbReference>
<feature type="coiled-coil region" evidence="1">
    <location>
        <begin position="466"/>
        <end position="495"/>
    </location>
</feature>
<protein>
    <submittedName>
        <fullName evidence="2">Uncharacterized protein</fullName>
    </submittedName>
</protein>
<feature type="non-terminal residue" evidence="2">
    <location>
        <position position="1"/>
    </location>
</feature>
<proteinExistence type="predicted"/>
<name>A0A0F9EF53_9ZZZZ</name>
<keyword evidence="1" id="KW-0175">Coiled coil</keyword>
<dbReference type="Gene3D" id="1.25.40.10">
    <property type="entry name" value="Tetratricopeptide repeat domain"/>
    <property type="match status" value="1"/>
</dbReference>
<evidence type="ECO:0000313" key="2">
    <source>
        <dbReference type="EMBL" id="KKL64856.1"/>
    </source>
</evidence>